<proteinExistence type="predicted"/>
<dbReference type="Proteomes" id="UP000003675">
    <property type="component" value="Unassembled WGS sequence"/>
</dbReference>
<reference evidence="1 3" key="1">
    <citation type="submission" date="2009-09" db="EMBL/GenBank/DDBJ databases">
        <authorList>
            <person name="Qin X."/>
            <person name="Bachman B."/>
            <person name="Battles P."/>
            <person name="Bell A."/>
            <person name="Bess C."/>
            <person name="Bickham C."/>
            <person name="Chaboub L."/>
            <person name="Chen D."/>
            <person name="Coyle M."/>
            <person name="Deiros D.R."/>
            <person name="Dinh H."/>
            <person name="Forbes L."/>
            <person name="Fowler G."/>
            <person name="Francisco L."/>
            <person name="Fu Q."/>
            <person name="Gubbala S."/>
            <person name="Hale W."/>
            <person name="Han Y."/>
            <person name="Hemphill L."/>
            <person name="Highlander S.K."/>
            <person name="Hirani K."/>
            <person name="Hogues M."/>
            <person name="Jackson L."/>
            <person name="Jakkamsetti A."/>
            <person name="Javaid M."/>
            <person name="Jiang H."/>
            <person name="Korchina V."/>
            <person name="Kovar C."/>
            <person name="Lara F."/>
            <person name="Lee S."/>
            <person name="Mata R."/>
            <person name="Mathew T."/>
            <person name="Moen C."/>
            <person name="Morales K."/>
            <person name="Munidasa M."/>
            <person name="Nazareth L."/>
            <person name="Ngo R."/>
            <person name="Nguyen L."/>
            <person name="Okwuonu G."/>
            <person name="Ongeri F."/>
            <person name="Patil S."/>
            <person name="Petrosino J."/>
            <person name="Pham C."/>
            <person name="Pham P."/>
            <person name="Pu L.-L."/>
            <person name="Puazo M."/>
            <person name="Raj R."/>
            <person name="Reid J."/>
            <person name="Rouhana J."/>
            <person name="Saada N."/>
            <person name="Shang Y."/>
            <person name="Simmons D."/>
            <person name="Thornton R."/>
            <person name="Warren J."/>
            <person name="Weissenberger G."/>
            <person name="Zhang J."/>
            <person name="Zhang L."/>
            <person name="Zhou C."/>
            <person name="Zhu D."/>
            <person name="Muzny D."/>
            <person name="Worley K."/>
            <person name="Gibbs R."/>
        </authorList>
    </citation>
    <scope>NUCLEOTIDE SEQUENCE [LARGE SCALE GENOMIC DNA]</scope>
    <source>
        <strain evidence="1 3">DSM 16041</strain>
    </source>
</reference>
<evidence type="ECO:0000313" key="3">
    <source>
        <dbReference type="Proteomes" id="UP000003675"/>
    </source>
</evidence>
<keyword evidence="4" id="KW-1185">Reference proteome</keyword>
<evidence type="ECO:0000313" key="1">
    <source>
        <dbReference type="EMBL" id="EEW53940.1"/>
    </source>
</evidence>
<organism evidence="1 3">
    <name type="scientific">Limosilactobacillus antri DSM 16041</name>
    <dbReference type="NCBI Taxonomy" id="525309"/>
    <lineage>
        <taxon>Bacteria</taxon>
        <taxon>Bacillati</taxon>
        <taxon>Bacillota</taxon>
        <taxon>Bacilli</taxon>
        <taxon>Lactobacillales</taxon>
        <taxon>Lactobacillaceae</taxon>
        <taxon>Limosilactobacillus</taxon>
    </lineage>
</organism>
<dbReference type="Proteomes" id="UP000051883">
    <property type="component" value="Unassembled WGS sequence"/>
</dbReference>
<evidence type="ECO:0000313" key="4">
    <source>
        <dbReference type="Proteomes" id="UP000051883"/>
    </source>
</evidence>
<dbReference type="Pfam" id="PF22507">
    <property type="entry name" value="DUF6994"/>
    <property type="match status" value="1"/>
</dbReference>
<comment type="caution">
    <text evidence="1">The sequence shown here is derived from an EMBL/GenBank/DDBJ whole genome shotgun (WGS) entry which is preliminary data.</text>
</comment>
<dbReference type="HOGENOM" id="CLU_1110316_0_0_9"/>
<dbReference type="eggNOG" id="ENOG5030B84">
    <property type="taxonomic scope" value="Bacteria"/>
</dbReference>
<dbReference type="InterPro" id="IPR054263">
    <property type="entry name" value="DUF6994"/>
</dbReference>
<dbReference type="EMBL" id="ACLL01000022">
    <property type="protein sequence ID" value="EEW53940.1"/>
    <property type="molecule type" value="Genomic_DNA"/>
</dbReference>
<dbReference type="RefSeq" id="WP_007124213.1">
    <property type="nucleotide sequence ID" value="NZ_AZDK01000001.1"/>
</dbReference>
<dbReference type="EMBL" id="AZDK01000001">
    <property type="protein sequence ID" value="KRK60866.1"/>
    <property type="molecule type" value="Genomic_DNA"/>
</dbReference>
<sequence>MDSNQKVKLQGYQHNISRLQLFYHSDFYQDLKKQFPNYVNKVEEALYQDSDLGDRTLYSALSIKYGLPIAKKGSGYCLVDTIGKNKIRLGADIICGRKCLKKYYPAFEDWIRAYELVRSKVSLHFLWPRHKLPTINTLRHSVYGDRIDLTLFDLKEYFAGEKTLLSPAYEKELTGLWLSQFQHSFPAFIDRFQLNCFVDEEYNVLDITSKQTKIIERIPDRKTLAASVPVYMDSLMSLIRRGYFN</sequence>
<accession>C8P6I2</accession>
<dbReference type="AlphaFoldDB" id="C8P6I2"/>
<gene>
    <name evidence="2" type="ORF">FC31_GL000057</name>
    <name evidence="1" type="ORF">HMPREF0494_0926</name>
</gene>
<protein>
    <submittedName>
        <fullName evidence="1">Uncharacterized protein</fullName>
    </submittedName>
</protein>
<evidence type="ECO:0000313" key="2">
    <source>
        <dbReference type="EMBL" id="KRK60866.1"/>
    </source>
</evidence>
<name>C8P6I2_9LACO</name>
<reference evidence="2 4" key="2">
    <citation type="journal article" date="2015" name="Genome Announc.">
        <title>Expanding the biotechnology potential of lactobacilli through comparative genomics of 213 strains and associated genera.</title>
        <authorList>
            <person name="Sun Z."/>
            <person name="Harris H.M."/>
            <person name="McCann A."/>
            <person name="Guo C."/>
            <person name="Argimon S."/>
            <person name="Zhang W."/>
            <person name="Yang X."/>
            <person name="Jeffery I.B."/>
            <person name="Cooney J.C."/>
            <person name="Kagawa T.F."/>
            <person name="Liu W."/>
            <person name="Song Y."/>
            <person name="Salvetti E."/>
            <person name="Wrobel A."/>
            <person name="Rasinkangas P."/>
            <person name="Parkhill J."/>
            <person name="Rea M.C."/>
            <person name="O'Sullivan O."/>
            <person name="Ritari J."/>
            <person name="Douillard F.P."/>
            <person name="Paul Ross R."/>
            <person name="Yang R."/>
            <person name="Briner A.E."/>
            <person name="Felis G.E."/>
            <person name="de Vos W.M."/>
            <person name="Barrangou R."/>
            <person name="Klaenhammer T.R."/>
            <person name="Caufield P.W."/>
            <person name="Cui Y."/>
            <person name="Zhang H."/>
            <person name="O'Toole P.W."/>
        </authorList>
    </citation>
    <scope>NUCLEOTIDE SEQUENCE [LARGE SCALE GENOMIC DNA]</scope>
    <source>
        <strain evidence="2 4">DSM 16041</strain>
    </source>
</reference>
<dbReference type="PATRIC" id="fig|525309.8.peg.63"/>